<keyword evidence="1 5" id="KW-0699">rRNA-binding</keyword>
<feature type="domain" description="Large ribosomal subunit protein bL25 beta" evidence="8">
    <location>
        <begin position="102"/>
        <end position="187"/>
    </location>
</feature>
<dbReference type="GO" id="GO:0008097">
    <property type="term" value="F:5S rRNA binding"/>
    <property type="evidence" value="ECO:0007669"/>
    <property type="project" value="InterPro"/>
</dbReference>
<dbReference type="Gene3D" id="2.40.240.10">
    <property type="entry name" value="Ribosomal Protein L25, Chain P"/>
    <property type="match status" value="1"/>
</dbReference>
<evidence type="ECO:0000259" key="7">
    <source>
        <dbReference type="Pfam" id="PF01386"/>
    </source>
</evidence>
<evidence type="ECO:0000256" key="5">
    <source>
        <dbReference type="HAMAP-Rule" id="MF_01334"/>
    </source>
</evidence>
<keyword evidence="3 5" id="KW-0689">Ribosomal protein</keyword>
<dbReference type="EMBL" id="JAZHOF010000004">
    <property type="protein sequence ID" value="MEJ8572233.1"/>
    <property type="molecule type" value="Genomic_DNA"/>
</dbReference>
<dbReference type="PANTHER" id="PTHR33284:SF1">
    <property type="entry name" value="RIBOSOMAL PROTEIN L25_GLN-TRNA SYNTHETASE, ANTI-CODON-BINDING DOMAIN-CONTAINING PROTEIN"/>
    <property type="match status" value="1"/>
</dbReference>
<feature type="compositionally biased region" description="Acidic residues" evidence="6">
    <location>
        <begin position="193"/>
        <end position="219"/>
    </location>
</feature>
<comment type="subunit">
    <text evidence="5">Part of the 50S ribosomal subunit; part of the 5S rRNA/L5/L18/L25 subcomplex. Contacts the 5S rRNA. Binds to the 5S rRNA independently of L5 and L18.</text>
</comment>
<evidence type="ECO:0000256" key="6">
    <source>
        <dbReference type="SAM" id="MobiDB-lite"/>
    </source>
</evidence>
<protein>
    <recommendedName>
        <fullName evidence="5">Large ribosomal subunit protein bL25</fullName>
    </recommendedName>
    <alternativeName>
        <fullName evidence="5">General stress protein CTC</fullName>
    </alternativeName>
</protein>
<dbReference type="InterPro" id="IPR029751">
    <property type="entry name" value="Ribosomal_L25_dom"/>
</dbReference>
<dbReference type="PANTHER" id="PTHR33284">
    <property type="entry name" value="RIBOSOMAL PROTEIN L25/GLN-TRNA SYNTHETASE, ANTI-CODON-BINDING DOMAIN-CONTAINING PROTEIN"/>
    <property type="match status" value="1"/>
</dbReference>
<gene>
    <name evidence="5" type="primary">rplY</name>
    <name evidence="5" type="synonym">ctc</name>
    <name evidence="9" type="ORF">V3328_12160</name>
</gene>
<comment type="similarity">
    <text evidence="5">Belongs to the bacterial ribosomal protein bL25 family. CTC subfamily.</text>
</comment>
<dbReference type="NCBIfam" id="TIGR00731">
    <property type="entry name" value="bL25_bact_ctc"/>
    <property type="match status" value="1"/>
</dbReference>
<reference evidence="9 10" key="1">
    <citation type="submission" date="2024-02" db="EMBL/GenBank/DDBJ databases">
        <title>Genome analysis and characterization of Microbaculum marinisediminis sp. nov., isolated from marine sediment.</title>
        <authorList>
            <person name="Du Z.-J."/>
            <person name="Ye Y.-Q."/>
            <person name="Zhang Z.-R."/>
            <person name="Yuan S.-M."/>
            <person name="Zhang X.-Y."/>
        </authorList>
    </citation>
    <scope>NUCLEOTIDE SEQUENCE [LARGE SCALE GENOMIC DNA]</scope>
    <source>
        <strain evidence="9 10">SDUM1044001</strain>
    </source>
</reference>
<evidence type="ECO:0000259" key="8">
    <source>
        <dbReference type="Pfam" id="PF14693"/>
    </source>
</evidence>
<comment type="function">
    <text evidence="5">This is one of the proteins that binds to the 5S RNA in the ribosome where it forms part of the central protuberance.</text>
</comment>
<dbReference type="HAMAP" id="MF_01334">
    <property type="entry name" value="Ribosomal_bL25_CTC"/>
    <property type="match status" value="1"/>
</dbReference>
<evidence type="ECO:0000256" key="4">
    <source>
        <dbReference type="ARBA" id="ARBA00023274"/>
    </source>
</evidence>
<dbReference type="GO" id="GO:0022625">
    <property type="term" value="C:cytosolic large ribosomal subunit"/>
    <property type="evidence" value="ECO:0007669"/>
    <property type="project" value="TreeGrafter"/>
</dbReference>
<feature type="region of interest" description="Disordered" evidence="6">
    <location>
        <begin position="187"/>
        <end position="219"/>
    </location>
</feature>
<keyword evidence="2 5" id="KW-0694">RNA-binding</keyword>
<dbReference type="GO" id="GO:0003735">
    <property type="term" value="F:structural constituent of ribosome"/>
    <property type="evidence" value="ECO:0007669"/>
    <property type="project" value="InterPro"/>
</dbReference>
<keyword evidence="4 5" id="KW-0687">Ribonucleoprotein</keyword>
<evidence type="ECO:0000256" key="3">
    <source>
        <dbReference type="ARBA" id="ARBA00022980"/>
    </source>
</evidence>
<dbReference type="InterPro" id="IPR020056">
    <property type="entry name" value="Rbsml_bL25/Gln-tRNA_synth_N"/>
</dbReference>
<dbReference type="CDD" id="cd00495">
    <property type="entry name" value="Ribosomal_L25_TL5_CTC"/>
    <property type="match status" value="1"/>
</dbReference>
<organism evidence="9 10">
    <name type="scientific">Microbaculum marinum</name>
    <dbReference type="NCBI Taxonomy" id="1764581"/>
    <lineage>
        <taxon>Bacteria</taxon>
        <taxon>Pseudomonadati</taxon>
        <taxon>Pseudomonadota</taxon>
        <taxon>Alphaproteobacteria</taxon>
        <taxon>Hyphomicrobiales</taxon>
        <taxon>Tepidamorphaceae</taxon>
        <taxon>Microbaculum</taxon>
    </lineage>
</organism>
<dbReference type="NCBIfam" id="NF004128">
    <property type="entry name" value="PRK05618.1-2"/>
    <property type="match status" value="1"/>
</dbReference>
<dbReference type="InterPro" id="IPR011035">
    <property type="entry name" value="Ribosomal_bL25/Gln-tRNA_synth"/>
</dbReference>
<dbReference type="AlphaFoldDB" id="A0AAW9RTF7"/>
<dbReference type="InterPro" id="IPR020057">
    <property type="entry name" value="Ribosomal_bL25_b-dom"/>
</dbReference>
<keyword evidence="10" id="KW-1185">Reference proteome</keyword>
<dbReference type="InterPro" id="IPR037121">
    <property type="entry name" value="Ribosomal_bL25_C"/>
</dbReference>
<dbReference type="Gene3D" id="2.170.120.20">
    <property type="entry name" value="Ribosomal protein L25, beta domain"/>
    <property type="match status" value="1"/>
</dbReference>
<evidence type="ECO:0000256" key="1">
    <source>
        <dbReference type="ARBA" id="ARBA00022730"/>
    </source>
</evidence>
<dbReference type="Pfam" id="PF01386">
    <property type="entry name" value="Ribosomal_L25p"/>
    <property type="match status" value="1"/>
</dbReference>
<dbReference type="Pfam" id="PF14693">
    <property type="entry name" value="Ribosomal_TL5_C"/>
    <property type="match status" value="1"/>
</dbReference>
<evidence type="ECO:0000313" key="9">
    <source>
        <dbReference type="EMBL" id="MEJ8572233.1"/>
    </source>
</evidence>
<evidence type="ECO:0000256" key="2">
    <source>
        <dbReference type="ARBA" id="ARBA00022884"/>
    </source>
</evidence>
<comment type="caution">
    <text evidence="9">The sequence shown here is derived from an EMBL/GenBank/DDBJ whole genome shotgun (WGS) entry which is preliminary data.</text>
</comment>
<name>A0AAW9RTF7_9HYPH</name>
<proteinExistence type="inferred from homology"/>
<accession>A0AAW9RTF7</accession>
<dbReference type="SUPFAM" id="SSF50715">
    <property type="entry name" value="Ribosomal protein L25-like"/>
    <property type="match status" value="1"/>
</dbReference>
<dbReference type="Proteomes" id="UP001378188">
    <property type="component" value="Unassembled WGS sequence"/>
</dbReference>
<dbReference type="GO" id="GO:0006412">
    <property type="term" value="P:translation"/>
    <property type="evidence" value="ECO:0007669"/>
    <property type="project" value="UniProtKB-UniRule"/>
</dbReference>
<evidence type="ECO:0000313" key="10">
    <source>
        <dbReference type="Proteomes" id="UP001378188"/>
    </source>
</evidence>
<dbReference type="InterPro" id="IPR020930">
    <property type="entry name" value="Ribosomal_uL5_bac-type"/>
</dbReference>
<sequence>MSATVSLKAAARERVGKGAARAERRAGRIPAVIYGGKEPATPITLDFRDISLRLRGGHFLTTVFEIEVDGNKIRALPRDVQTDPVKDFPVHVDFLRLTKGAKISVEIPVTFLNEEDCPGIRRGGVLNVVRHEIEVMAPVDEIPDEIVADLAGLDIGDSLHISAIALPEGVEPTITDRDFTVATIAAPASLKSEEEEAEEAEAAEAEAEEEAEEDGDTEE</sequence>
<dbReference type="InterPro" id="IPR001021">
    <property type="entry name" value="Ribosomal_bL25_long"/>
</dbReference>
<feature type="domain" description="Large ribosomal subunit protein bL25 L25" evidence="7">
    <location>
        <begin position="7"/>
        <end position="94"/>
    </location>
</feature>
<dbReference type="RefSeq" id="WP_340329925.1">
    <property type="nucleotide sequence ID" value="NZ_JAZHOF010000004.1"/>
</dbReference>